<dbReference type="EnsemblPlants" id="Zm00001eb338530_T001">
    <property type="protein sequence ID" value="Zm00001eb338530_P001"/>
    <property type="gene ID" value="Zm00001eb338530"/>
</dbReference>
<name>K7UV84_MAIZE</name>
<dbReference type="EMBL" id="CM000784">
    <property type="protein sequence ID" value="AQK91019.1"/>
    <property type="molecule type" value="Genomic_DNA"/>
</dbReference>
<evidence type="ECO:0000313" key="2">
    <source>
        <dbReference type="EMBL" id="AQK91019.1"/>
    </source>
</evidence>
<proteinExistence type="predicted"/>
<feature type="compositionally biased region" description="Basic and acidic residues" evidence="1">
    <location>
        <begin position="173"/>
        <end position="183"/>
    </location>
</feature>
<dbReference type="PaxDb" id="4577-AC187263.4_FGP001"/>
<feature type="region of interest" description="Disordered" evidence="1">
    <location>
        <begin position="1"/>
        <end position="26"/>
    </location>
</feature>
<sequence length="183" mass="19293">MGGEHGVENGWSRTKGAQGDGVCASSPWGRRWLKTKLREFGRRAGRARPGRARQGKEMGKKAGASALGTGSRGAARLRASSASTKGEVEAAPSMAEGELTMKVEQSQGAGRSRGEGTMGGMGKTTWQPALEEDGEGMGKMTLGALAQVLEWRSVMGSRRRREGGEPQGGARLVLHEINREEGG</sequence>
<dbReference type="Proteomes" id="UP000007305">
    <property type="component" value="Chromosome 8"/>
</dbReference>
<evidence type="ECO:0000313" key="3">
    <source>
        <dbReference type="EnsemblPlants" id="Zm00001eb338530_P001"/>
    </source>
</evidence>
<dbReference type="HOGENOM" id="CLU_1477256_0_0_1"/>
<accession>K7UV84</accession>
<organism evidence="2">
    <name type="scientific">Zea mays</name>
    <name type="common">Maize</name>
    <dbReference type="NCBI Taxonomy" id="4577"/>
    <lineage>
        <taxon>Eukaryota</taxon>
        <taxon>Viridiplantae</taxon>
        <taxon>Streptophyta</taxon>
        <taxon>Embryophyta</taxon>
        <taxon>Tracheophyta</taxon>
        <taxon>Spermatophyta</taxon>
        <taxon>Magnoliopsida</taxon>
        <taxon>Liliopsida</taxon>
        <taxon>Poales</taxon>
        <taxon>Poaceae</taxon>
        <taxon>PACMAD clade</taxon>
        <taxon>Panicoideae</taxon>
        <taxon>Andropogonodae</taxon>
        <taxon>Andropogoneae</taxon>
        <taxon>Tripsacinae</taxon>
        <taxon>Zea</taxon>
    </lineage>
</organism>
<dbReference type="AlphaFoldDB" id="K7UV84"/>
<feature type="region of interest" description="Disordered" evidence="1">
    <location>
        <begin position="41"/>
        <end position="135"/>
    </location>
</feature>
<feature type="compositionally biased region" description="Basic residues" evidence="1">
    <location>
        <begin position="43"/>
        <end position="53"/>
    </location>
</feature>
<gene>
    <name evidence="2" type="ORF">ZEAMMB73_Zm00001d008926</name>
</gene>
<evidence type="ECO:0000256" key="1">
    <source>
        <dbReference type="SAM" id="MobiDB-lite"/>
    </source>
</evidence>
<reference evidence="4" key="1">
    <citation type="journal article" date="2009" name="Science">
        <title>The B73 maize genome: complexity, diversity, and dynamics.</title>
        <authorList>
            <person name="Schnable P.S."/>
            <person name="Ware D."/>
            <person name="Fulton R.S."/>
            <person name="Stein J.C."/>
            <person name="Wei F."/>
            <person name="Pasternak S."/>
            <person name="Liang C."/>
            <person name="Zhang J."/>
            <person name="Fulton L."/>
            <person name="Graves T.A."/>
            <person name="Minx P."/>
            <person name="Reily A.D."/>
            <person name="Courtney L."/>
            <person name="Kruchowski S.S."/>
            <person name="Tomlinson C."/>
            <person name="Strong C."/>
            <person name="Delehaunty K."/>
            <person name="Fronick C."/>
            <person name="Courtney B."/>
            <person name="Rock S.M."/>
            <person name="Belter E."/>
            <person name="Du F."/>
            <person name="Kim K."/>
            <person name="Abbott R.M."/>
            <person name="Cotton M."/>
            <person name="Levy A."/>
            <person name="Marchetto P."/>
            <person name="Ochoa K."/>
            <person name="Jackson S.M."/>
            <person name="Gillam B."/>
            <person name="Chen W."/>
            <person name="Yan L."/>
            <person name="Higginbotham J."/>
            <person name="Cardenas M."/>
            <person name="Waligorski J."/>
            <person name="Applebaum E."/>
            <person name="Phelps L."/>
            <person name="Falcone J."/>
            <person name="Kanchi K."/>
            <person name="Thane T."/>
            <person name="Scimone A."/>
            <person name="Thane N."/>
            <person name="Henke J."/>
            <person name="Wang T."/>
            <person name="Ruppert J."/>
            <person name="Shah N."/>
            <person name="Rotter K."/>
            <person name="Hodges J."/>
            <person name="Ingenthron E."/>
            <person name="Cordes M."/>
            <person name="Kohlberg S."/>
            <person name="Sgro J."/>
            <person name="Delgado B."/>
            <person name="Mead K."/>
            <person name="Chinwalla A."/>
            <person name="Leonard S."/>
            <person name="Crouse K."/>
            <person name="Collura K."/>
            <person name="Kudrna D."/>
            <person name="Currie J."/>
            <person name="He R."/>
            <person name="Angelova A."/>
            <person name="Rajasekar S."/>
            <person name="Mueller T."/>
            <person name="Lomeli R."/>
            <person name="Scara G."/>
            <person name="Ko A."/>
            <person name="Delaney K."/>
            <person name="Wissotski M."/>
            <person name="Lopez G."/>
            <person name="Campos D."/>
            <person name="Braidotti M."/>
            <person name="Ashley E."/>
            <person name="Golser W."/>
            <person name="Kim H."/>
            <person name="Lee S."/>
            <person name="Lin J."/>
            <person name="Dujmic Z."/>
            <person name="Kim W."/>
            <person name="Talag J."/>
            <person name="Zuccolo A."/>
            <person name="Fan C."/>
            <person name="Sebastian A."/>
            <person name="Kramer M."/>
            <person name="Spiegel L."/>
            <person name="Nascimento L."/>
            <person name="Zutavern T."/>
            <person name="Miller B."/>
            <person name="Ambroise C."/>
            <person name="Muller S."/>
            <person name="Spooner W."/>
            <person name="Narechania A."/>
            <person name="Ren L."/>
            <person name="Wei S."/>
            <person name="Kumari S."/>
            <person name="Faga B."/>
            <person name="Levy M.J."/>
            <person name="McMahan L."/>
            <person name="Van Buren P."/>
            <person name="Vaughn M.W."/>
            <person name="Ying K."/>
            <person name="Yeh C.-T."/>
            <person name="Emrich S.J."/>
            <person name="Jia Y."/>
            <person name="Kalyanaraman A."/>
            <person name="Hsia A.-P."/>
            <person name="Barbazuk W.B."/>
            <person name="Baucom R.S."/>
            <person name="Brutnell T.P."/>
            <person name="Carpita N.C."/>
            <person name="Chaparro C."/>
            <person name="Chia J.-M."/>
            <person name="Deragon J.-M."/>
            <person name="Estill J.C."/>
            <person name="Fu Y."/>
            <person name="Jeddeloh J.A."/>
            <person name="Han Y."/>
            <person name="Lee H."/>
            <person name="Li P."/>
            <person name="Lisch D.R."/>
            <person name="Liu S."/>
            <person name="Liu Z."/>
            <person name="Nagel D.H."/>
            <person name="McCann M.C."/>
            <person name="SanMiguel P."/>
            <person name="Myers A.M."/>
            <person name="Nettleton D."/>
            <person name="Nguyen J."/>
            <person name="Penning B.W."/>
            <person name="Ponnala L."/>
            <person name="Schneider K.L."/>
            <person name="Schwartz D.C."/>
            <person name="Sharma A."/>
            <person name="Soderlund C."/>
            <person name="Springer N.M."/>
            <person name="Sun Q."/>
            <person name="Wang H."/>
            <person name="Waterman M."/>
            <person name="Westerman R."/>
            <person name="Wolfgruber T.K."/>
            <person name="Yang L."/>
            <person name="Yu Y."/>
            <person name="Zhang L."/>
            <person name="Zhou S."/>
            <person name="Zhu Q."/>
            <person name="Bennetzen J.L."/>
            <person name="Dawe R.K."/>
            <person name="Jiang J."/>
            <person name="Jiang N."/>
            <person name="Presting G.G."/>
            <person name="Wessler S.R."/>
            <person name="Aluru S."/>
            <person name="Martienssen R.A."/>
            <person name="Clifton S.W."/>
            <person name="McCombie W.R."/>
            <person name="Wing R.A."/>
            <person name="Wilson R.K."/>
        </authorList>
    </citation>
    <scope>NUCLEOTIDE SEQUENCE [LARGE SCALE GENOMIC DNA]</scope>
    <source>
        <strain evidence="4">cv. B73</strain>
    </source>
</reference>
<dbReference type="IntAct" id="K7UV84">
    <property type="interactions" value="2"/>
</dbReference>
<reference evidence="3" key="4">
    <citation type="submission" date="2021-05" db="UniProtKB">
        <authorList>
            <consortium name="EnsemblPlants"/>
        </authorList>
    </citation>
    <scope>IDENTIFICATION</scope>
    <source>
        <strain evidence="3">cv. B73</strain>
    </source>
</reference>
<reference evidence="3" key="3">
    <citation type="submission" date="2019-07" db="EMBL/GenBank/DDBJ databases">
        <authorList>
            <person name="Seetharam A."/>
            <person name="Woodhouse M."/>
            <person name="Cannon E."/>
        </authorList>
    </citation>
    <scope>NUCLEOTIDE SEQUENCE [LARGE SCALE GENOMIC DNA]</scope>
    <source>
        <strain evidence="3">cv. B73</strain>
    </source>
</reference>
<keyword evidence="4" id="KW-1185">Reference proteome</keyword>
<reference evidence="2" key="2">
    <citation type="submission" date="2015-12" db="EMBL/GenBank/DDBJ databases">
        <title>Update maize B73 reference genome by single molecule sequencing technologies.</title>
        <authorList>
            <consortium name="Maize Genome Sequencing Project"/>
            <person name="Ware D."/>
        </authorList>
    </citation>
    <scope>NUCLEOTIDE SEQUENCE</scope>
    <source>
        <tissue evidence="2">Seedling</tissue>
    </source>
</reference>
<feature type="compositionally biased region" description="Low complexity" evidence="1">
    <location>
        <begin position="62"/>
        <end position="84"/>
    </location>
</feature>
<feature type="region of interest" description="Disordered" evidence="1">
    <location>
        <begin position="157"/>
        <end position="183"/>
    </location>
</feature>
<protein>
    <submittedName>
        <fullName evidence="2 3">Uncharacterized protein</fullName>
    </submittedName>
</protein>
<dbReference type="Gramene" id="Zm00001eb338530_T001">
    <property type="protein sequence ID" value="Zm00001eb338530_P001"/>
    <property type="gene ID" value="Zm00001eb338530"/>
</dbReference>
<evidence type="ECO:0000313" key="4">
    <source>
        <dbReference type="Proteomes" id="UP000007305"/>
    </source>
</evidence>